<evidence type="ECO:0000256" key="3">
    <source>
        <dbReference type="SAM" id="MobiDB-lite"/>
    </source>
</evidence>
<accession>A0AAV4EH04</accession>
<keyword evidence="5" id="KW-0378">Hydrolase</keyword>
<dbReference type="InterPro" id="IPR050185">
    <property type="entry name" value="Ub_carboxyl-term_hydrolase"/>
</dbReference>
<feature type="compositionally biased region" description="Low complexity" evidence="3">
    <location>
        <begin position="886"/>
        <end position="901"/>
    </location>
</feature>
<sequence length="1496" mass="166166">MSNIPGGRPRASSDGDILDDGLCNIFFDNEVEGGVKAYHGNSSPLNKHRSNISTNFSSHSCLDANDLFESDGEDSSQSHNSSLTTKSHKSIFSFKSVKKAVSRRFARDANSRFLPSTKKTDLKLPKKVDLAKIWTPDLRSFGNSNHLVLNGKECAVRNSTMSTARPLITDPHVRMTVPKWKRTPGVIGILNHGNSCFMNAVLQCLSNTDSFTEYFVKDFYKCDLKNNKSSKKSVFRFSQGEVTEQLGILLKSIWSGKYSSVVSREFKSVVGKFSNQYKGDHQHDAQEFLLWLLDRIHEDVCIYLKKKQKPQKSPALLTKSDEDAASEAASVNGESFVVRLFQALHASTLTCPTCKRRSSTFDPYLCVSLPLPQHCFRHLSLVLVPLLNKSSSDGRGSLGERLSPTSPWDGGGEGGSLRVALTINQYDTVGELKVKLCCEVPELELNAKEIILVQLREDGFGSTYSNEQPVSDIGEGEALYALEAASSPDADGSTSGTTRGVGQNSGINGGLQGADEFDTPMAQVMVLHVDVSPGSNRSYRFGSPAMLKVRRDITWKALRKEILYKMGNAVYEWVLSQKLGAVFKLRVYDGSSRRNSLSSDVEMPLYTQDVERAFETLNEDFGPVHIKLTAEWDYNAKKAIVSDSREYIDLHRSVQDAHTNSPRYSKVSLDECFKLYTQEEKLSGEDAWTCPHCKQQQPGTIKTLGLWSLPDILVLHLKRFKQTGFRRSKLNTLVDFPVEGLDMSPYLAKNKKGGGGCDGNTFSASSQLRPDDHTYDLLGVSNHYGDMMGGHYIAVCKSPVDGVWREFNDQRVRPLDEGEPIATKEAYLLFYQRRSLGKDINHRLFTGDHWAFSLSLAPSELKEEGSSSGGSTPRGEIVPPIGHNASLRPRQRSLPRSVSPSALKHSGREYSSWTAAASRRSTSSTRPLTPQPHRKPIIPYSESRFSDGDNDYNYDDTPSSPTRASSPPIRNGTSRRSRPVQRQASEPGPRRGKTSSSTAGDSAKFQDPPSRTVYDRQSQYDNEKEEELVSYVKSGRKVDVTSITKPQVTARDKSSTRVPARHESQGLSDAALSVSHRNLPPVRSNSLESDTKYLNSYERGNYSDHMNNLPLSAYEPASTLRVKLEDSDAELTIHSLPPYKAAAGRRLAERIDLDRQEDTPLQKKDFTNREFLARQQPGKIASQNSYDLARQNIIDMDSNMANLRIFYGNRLNGHRPSLDLDKSKAEDQGRSDNNNSSKFLPLNGHCVDSDVEEEEEEEEEEEVDETGKSLPRTILQGNYDKFVNLAEKYFGPRSYKKEKYVSLLSEDDLPSTFTGRRGVADYGSAGVVRLHNHEMPRSSTDYSIHYSLTSSEYPAPPSPTPPRGSAEERTFTTSGKMAEHGGHTASTSSSSSSFAYPPSFSYSHSATSSRLTDREIKAMQSYQFAGRTGVLDKGSKRSSGVRTLPGYISGASDWGIRESRHNFRPPRGVWGSYGHRGVKDSQPTSIPAPCLRESSV</sequence>
<dbReference type="CDD" id="cd02674">
    <property type="entry name" value="Peptidase_C19R"/>
    <property type="match status" value="1"/>
</dbReference>
<evidence type="ECO:0000259" key="4">
    <source>
        <dbReference type="PROSITE" id="PS50235"/>
    </source>
</evidence>
<dbReference type="PROSITE" id="PS00973">
    <property type="entry name" value="USP_2"/>
    <property type="match status" value="1"/>
</dbReference>
<proteinExistence type="predicted"/>
<evidence type="ECO:0000256" key="2">
    <source>
        <dbReference type="ARBA" id="ARBA00012759"/>
    </source>
</evidence>
<feature type="region of interest" description="Disordered" evidence="3">
    <location>
        <begin position="861"/>
        <end position="1024"/>
    </location>
</feature>
<feature type="compositionally biased region" description="Low complexity" evidence="3">
    <location>
        <begin position="957"/>
        <end position="968"/>
    </location>
</feature>
<dbReference type="PROSITE" id="PS00972">
    <property type="entry name" value="USP_1"/>
    <property type="match status" value="1"/>
</dbReference>
<feature type="region of interest" description="Disordered" evidence="3">
    <location>
        <begin position="1348"/>
        <end position="1370"/>
    </location>
</feature>
<feature type="compositionally biased region" description="Basic and acidic residues" evidence="3">
    <location>
        <begin position="1050"/>
        <end position="1064"/>
    </location>
</feature>
<dbReference type="InterPro" id="IPR018200">
    <property type="entry name" value="USP_CS"/>
</dbReference>
<feature type="region of interest" description="Disordered" evidence="3">
    <location>
        <begin position="1216"/>
        <end position="1272"/>
    </location>
</feature>
<evidence type="ECO:0000256" key="1">
    <source>
        <dbReference type="ARBA" id="ARBA00000707"/>
    </source>
</evidence>
<feature type="region of interest" description="Disordered" evidence="3">
    <location>
        <begin position="486"/>
        <end position="512"/>
    </location>
</feature>
<protein>
    <recommendedName>
        <fullName evidence="2">ubiquitinyl hydrolase 1</fullName>
        <ecNumber evidence="2">3.4.19.12</ecNumber>
    </recommendedName>
</protein>
<dbReference type="EC" id="3.4.19.12" evidence="2"/>
<dbReference type="PANTHER" id="PTHR21646">
    <property type="entry name" value="UBIQUITIN CARBOXYL-TERMINAL HYDROLASE"/>
    <property type="match status" value="1"/>
</dbReference>
<dbReference type="GO" id="GO:0004843">
    <property type="term" value="F:cysteine-type deubiquitinase activity"/>
    <property type="evidence" value="ECO:0007669"/>
    <property type="project" value="UniProtKB-EC"/>
</dbReference>
<gene>
    <name evidence="5" type="ORF">ElyMa_001808600</name>
</gene>
<dbReference type="InterPro" id="IPR028889">
    <property type="entry name" value="USP"/>
</dbReference>
<dbReference type="SUPFAM" id="SSF54001">
    <property type="entry name" value="Cysteine proteinases"/>
    <property type="match status" value="1"/>
</dbReference>
<dbReference type="Proteomes" id="UP000762676">
    <property type="component" value="Unassembled WGS sequence"/>
</dbReference>
<organism evidence="5 6">
    <name type="scientific">Elysia marginata</name>
    <dbReference type="NCBI Taxonomy" id="1093978"/>
    <lineage>
        <taxon>Eukaryota</taxon>
        <taxon>Metazoa</taxon>
        <taxon>Spiralia</taxon>
        <taxon>Lophotrochozoa</taxon>
        <taxon>Mollusca</taxon>
        <taxon>Gastropoda</taxon>
        <taxon>Heterobranchia</taxon>
        <taxon>Euthyneura</taxon>
        <taxon>Panpulmonata</taxon>
        <taxon>Sacoglossa</taxon>
        <taxon>Placobranchoidea</taxon>
        <taxon>Plakobranchidae</taxon>
        <taxon>Elysia</taxon>
    </lineage>
</organism>
<dbReference type="GO" id="GO:0016579">
    <property type="term" value="P:protein deubiquitination"/>
    <property type="evidence" value="ECO:0007669"/>
    <property type="project" value="InterPro"/>
</dbReference>
<feature type="compositionally biased region" description="Low complexity" evidence="3">
    <location>
        <begin position="911"/>
        <end position="926"/>
    </location>
</feature>
<dbReference type="Gene3D" id="3.90.70.10">
    <property type="entry name" value="Cysteine proteinases"/>
    <property type="match status" value="2"/>
</dbReference>
<feature type="region of interest" description="Disordered" evidence="3">
    <location>
        <begin position="1430"/>
        <end position="1496"/>
    </location>
</feature>
<dbReference type="PANTHER" id="PTHR21646:SF14">
    <property type="entry name" value="FI05488P"/>
    <property type="match status" value="1"/>
</dbReference>
<dbReference type="InterPro" id="IPR038765">
    <property type="entry name" value="Papain-like_cys_pep_sf"/>
</dbReference>
<dbReference type="Pfam" id="PF00443">
    <property type="entry name" value="UCH"/>
    <property type="match status" value="1"/>
</dbReference>
<keyword evidence="6" id="KW-1185">Reference proteome</keyword>
<comment type="caution">
    <text evidence="5">The sequence shown here is derived from an EMBL/GenBank/DDBJ whole genome shotgun (WGS) entry which is preliminary data.</text>
</comment>
<evidence type="ECO:0000313" key="6">
    <source>
        <dbReference type="Proteomes" id="UP000762676"/>
    </source>
</evidence>
<evidence type="ECO:0000313" key="5">
    <source>
        <dbReference type="EMBL" id="GFR59957.1"/>
    </source>
</evidence>
<feature type="compositionally biased region" description="Polar residues" evidence="3">
    <location>
        <begin position="492"/>
        <end position="506"/>
    </location>
</feature>
<dbReference type="EMBL" id="BMAT01003661">
    <property type="protein sequence ID" value="GFR59957.1"/>
    <property type="molecule type" value="Genomic_DNA"/>
</dbReference>
<dbReference type="PROSITE" id="PS50235">
    <property type="entry name" value="USP_3"/>
    <property type="match status" value="1"/>
</dbReference>
<dbReference type="InterPro" id="IPR001394">
    <property type="entry name" value="Peptidase_C19_UCH"/>
</dbReference>
<feature type="compositionally biased region" description="Basic and acidic residues" evidence="3">
    <location>
        <begin position="1216"/>
        <end position="1230"/>
    </location>
</feature>
<comment type="catalytic activity">
    <reaction evidence="1">
        <text>Thiol-dependent hydrolysis of ester, thioester, amide, peptide and isopeptide bonds formed by the C-terminal Gly of ubiquitin (a 76-residue protein attached to proteins as an intracellular targeting signal).</text>
        <dbReference type="EC" id="3.4.19.12"/>
    </reaction>
</comment>
<feature type="compositionally biased region" description="Acidic residues" evidence="3">
    <location>
        <begin position="1249"/>
        <end position="1264"/>
    </location>
</feature>
<feature type="region of interest" description="Disordered" evidence="3">
    <location>
        <begin position="1043"/>
        <end position="1069"/>
    </location>
</feature>
<reference evidence="5 6" key="1">
    <citation type="journal article" date="2021" name="Elife">
        <title>Chloroplast acquisition without the gene transfer in kleptoplastic sea slugs, Plakobranchus ocellatus.</title>
        <authorList>
            <person name="Maeda T."/>
            <person name="Takahashi S."/>
            <person name="Yoshida T."/>
            <person name="Shimamura S."/>
            <person name="Takaki Y."/>
            <person name="Nagai Y."/>
            <person name="Toyoda A."/>
            <person name="Suzuki Y."/>
            <person name="Arimoto A."/>
            <person name="Ishii H."/>
            <person name="Satoh N."/>
            <person name="Nishiyama T."/>
            <person name="Hasebe M."/>
            <person name="Maruyama T."/>
            <person name="Minagawa J."/>
            <person name="Obokata J."/>
            <person name="Shigenobu S."/>
        </authorList>
    </citation>
    <scope>NUCLEOTIDE SEQUENCE [LARGE SCALE GENOMIC DNA]</scope>
</reference>
<name>A0AAV4EH04_9GAST</name>
<feature type="domain" description="USP" evidence="4">
    <location>
        <begin position="187"/>
        <end position="834"/>
    </location>
</feature>